<keyword evidence="8" id="KW-1185">Reference proteome</keyword>
<organism evidence="7 8">
    <name type="scientific">Pristionchus fissidentatus</name>
    <dbReference type="NCBI Taxonomy" id="1538716"/>
    <lineage>
        <taxon>Eukaryota</taxon>
        <taxon>Metazoa</taxon>
        <taxon>Ecdysozoa</taxon>
        <taxon>Nematoda</taxon>
        <taxon>Chromadorea</taxon>
        <taxon>Rhabditida</taxon>
        <taxon>Rhabditina</taxon>
        <taxon>Diplogasteromorpha</taxon>
        <taxon>Diplogasteroidea</taxon>
        <taxon>Neodiplogasteridae</taxon>
        <taxon>Pristionchus</taxon>
    </lineage>
</organism>
<proteinExistence type="inferred from homology"/>
<dbReference type="GO" id="GO:0016020">
    <property type="term" value="C:membrane"/>
    <property type="evidence" value="ECO:0007669"/>
    <property type="project" value="UniProtKB-SubCell"/>
</dbReference>
<comment type="caution">
    <text evidence="7">The sequence shown here is derived from an EMBL/GenBank/DDBJ whole genome shotgun (WGS) entry which is preliminary data.</text>
</comment>
<accession>A0AAV5VY19</accession>
<dbReference type="AlphaFoldDB" id="A0AAV5VY19"/>
<keyword evidence="4 6" id="KW-1133">Transmembrane helix</keyword>
<dbReference type="InterPro" id="IPR019421">
    <property type="entry name" value="7TM_GPCR_serpentine_rcpt_Srd"/>
</dbReference>
<evidence type="ECO:0000313" key="8">
    <source>
        <dbReference type="Proteomes" id="UP001432322"/>
    </source>
</evidence>
<dbReference type="EMBL" id="BTSY01000004">
    <property type="protein sequence ID" value="GMT23258.1"/>
    <property type="molecule type" value="Genomic_DNA"/>
</dbReference>
<dbReference type="Proteomes" id="UP001432322">
    <property type="component" value="Unassembled WGS sequence"/>
</dbReference>
<sequence>VIHHSSCAISLMTNIILATLIVKKTPPKMRIYSIILLNLVYIESTTAIASFLVFVKSIHLRILSTDVYLLDAFTGPCRFSGFGRLCFSLYAVVMHGHSHHIVLVAFCVCFRYLRFFIAT</sequence>
<dbReference type="PANTHER" id="PTHR22945">
    <property type="entry name" value="SERPENTINE RECEPTOR, CLASS D DELTA"/>
    <property type="match status" value="1"/>
</dbReference>
<dbReference type="PANTHER" id="PTHR22945:SF40">
    <property type="entry name" value="SERPENTINE RECEPTOR, CLASS D (DELTA)-RELATED"/>
    <property type="match status" value="1"/>
</dbReference>
<dbReference type="Pfam" id="PF10317">
    <property type="entry name" value="7TM_GPCR_Srd"/>
    <property type="match status" value="1"/>
</dbReference>
<evidence type="ECO:0000256" key="2">
    <source>
        <dbReference type="ARBA" id="ARBA00009166"/>
    </source>
</evidence>
<evidence type="ECO:0000256" key="4">
    <source>
        <dbReference type="ARBA" id="ARBA00022989"/>
    </source>
</evidence>
<evidence type="ECO:0000256" key="1">
    <source>
        <dbReference type="ARBA" id="ARBA00004141"/>
    </source>
</evidence>
<evidence type="ECO:0000313" key="7">
    <source>
        <dbReference type="EMBL" id="GMT23258.1"/>
    </source>
</evidence>
<keyword evidence="5 6" id="KW-0472">Membrane</keyword>
<reference evidence="7" key="1">
    <citation type="submission" date="2023-10" db="EMBL/GenBank/DDBJ databases">
        <title>Genome assembly of Pristionchus species.</title>
        <authorList>
            <person name="Yoshida K."/>
            <person name="Sommer R.J."/>
        </authorList>
    </citation>
    <scope>NUCLEOTIDE SEQUENCE</scope>
    <source>
        <strain evidence="7">RS5133</strain>
    </source>
</reference>
<dbReference type="InterPro" id="IPR050920">
    <property type="entry name" value="Nematode_rcpt-like_delta"/>
</dbReference>
<feature type="non-terminal residue" evidence="7">
    <location>
        <position position="1"/>
    </location>
</feature>
<feature type="transmembrane region" description="Helical" evidence="6">
    <location>
        <begin position="99"/>
        <end position="117"/>
    </location>
</feature>
<feature type="non-terminal residue" evidence="7">
    <location>
        <position position="119"/>
    </location>
</feature>
<protein>
    <recommendedName>
        <fullName evidence="9">G protein-coupled receptor</fullName>
    </recommendedName>
</protein>
<comment type="similarity">
    <text evidence="2">Belongs to the nematode receptor-like protein srd family.</text>
</comment>
<evidence type="ECO:0000256" key="6">
    <source>
        <dbReference type="SAM" id="Phobius"/>
    </source>
</evidence>
<evidence type="ECO:0008006" key="9">
    <source>
        <dbReference type="Google" id="ProtNLM"/>
    </source>
</evidence>
<gene>
    <name evidence="7" type="ORF">PFISCL1PPCAC_14555</name>
</gene>
<evidence type="ECO:0000256" key="3">
    <source>
        <dbReference type="ARBA" id="ARBA00022692"/>
    </source>
</evidence>
<feature type="transmembrane region" description="Helical" evidence="6">
    <location>
        <begin position="31"/>
        <end position="55"/>
    </location>
</feature>
<keyword evidence="3 6" id="KW-0812">Transmembrane</keyword>
<name>A0AAV5VY19_9BILA</name>
<evidence type="ECO:0000256" key="5">
    <source>
        <dbReference type="ARBA" id="ARBA00023136"/>
    </source>
</evidence>
<comment type="subcellular location">
    <subcellularLocation>
        <location evidence="1">Membrane</location>
        <topology evidence="1">Multi-pass membrane protein</topology>
    </subcellularLocation>
</comment>